<comment type="caution">
    <text evidence="1">The sequence shown here is derived from an EMBL/GenBank/DDBJ whole genome shotgun (WGS) entry which is preliminary data.</text>
</comment>
<dbReference type="AlphaFoldDB" id="A0ABD5I678"/>
<protein>
    <recommendedName>
        <fullName evidence="3">GNAT family N-acetyltransferase</fullName>
    </recommendedName>
</protein>
<organism evidence="1 2">
    <name type="scientific">Bacillus thuringiensis serovar toumanoffi</name>
    <dbReference type="NCBI Taxonomy" id="180862"/>
    <lineage>
        <taxon>Bacteria</taxon>
        <taxon>Bacillati</taxon>
        <taxon>Bacillota</taxon>
        <taxon>Bacilli</taxon>
        <taxon>Bacillales</taxon>
        <taxon>Bacillaceae</taxon>
        <taxon>Bacillus</taxon>
        <taxon>Bacillus cereus group</taxon>
    </lineage>
</organism>
<sequence>MFIKKLFFIDNEIEILHLYTELNIATVRIISSKEEIDIDIGYIKDEPIQERKISMKLLLEMM</sequence>
<dbReference type="EMBL" id="JAWQCK010000007">
    <property type="protein sequence ID" value="MDW9212799.1"/>
    <property type="molecule type" value="Genomic_DNA"/>
</dbReference>
<evidence type="ECO:0000313" key="2">
    <source>
        <dbReference type="Proteomes" id="UP001272716"/>
    </source>
</evidence>
<evidence type="ECO:0008006" key="3">
    <source>
        <dbReference type="Google" id="ProtNLM"/>
    </source>
</evidence>
<reference evidence="1 2" key="1">
    <citation type="submission" date="2023-10" db="EMBL/GenBank/DDBJ databases">
        <title>Draft Genome Sequence of Bacillus thuringiensis serovar. toumanoffi 4059: Identification of a Novel Cry Protein Candidate.</title>
        <authorList>
            <person name="Murdoch R.W."/>
            <person name="Gemler B."/>
            <person name="Heater B.S."/>
        </authorList>
    </citation>
    <scope>NUCLEOTIDE SEQUENCE [LARGE SCALE GENOMIC DNA]</scope>
    <source>
        <strain evidence="1 2">4059</strain>
    </source>
</reference>
<gene>
    <name evidence="1" type="ORF">BTTOUR_28990</name>
</gene>
<name>A0ABD5I678_BACTU</name>
<dbReference type="Proteomes" id="UP001272716">
    <property type="component" value="Unassembled WGS sequence"/>
</dbReference>
<evidence type="ECO:0000313" key="1">
    <source>
        <dbReference type="EMBL" id="MDW9212799.1"/>
    </source>
</evidence>
<accession>A0ABD5I678</accession>
<proteinExistence type="predicted"/>
<dbReference type="RefSeq" id="WP_000470026.1">
    <property type="nucleotide sequence ID" value="NZ_JAWQCK010000007.1"/>
</dbReference>